<organism evidence="2 3">
    <name type="scientific">Pricia mediterranea</name>
    <dbReference type="NCBI Taxonomy" id="3076079"/>
    <lineage>
        <taxon>Bacteria</taxon>
        <taxon>Pseudomonadati</taxon>
        <taxon>Bacteroidota</taxon>
        <taxon>Flavobacteriia</taxon>
        <taxon>Flavobacteriales</taxon>
        <taxon>Flavobacteriaceae</taxon>
        <taxon>Pricia</taxon>
    </lineage>
</organism>
<evidence type="ECO:0000313" key="3">
    <source>
        <dbReference type="Proteomes" id="UP001250656"/>
    </source>
</evidence>
<protein>
    <submittedName>
        <fullName evidence="2">PQQ-dependent sugar dehydrogenase</fullName>
    </submittedName>
</protein>
<dbReference type="Gene3D" id="2.120.10.30">
    <property type="entry name" value="TolB, C-terminal domain"/>
    <property type="match status" value="1"/>
</dbReference>
<dbReference type="InterPro" id="IPR012938">
    <property type="entry name" value="Glc/Sorbosone_DH"/>
</dbReference>
<dbReference type="Proteomes" id="UP001250656">
    <property type="component" value="Unassembled WGS sequence"/>
</dbReference>
<evidence type="ECO:0000313" key="2">
    <source>
        <dbReference type="EMBL" id="MDT7830736.1"/>
    </source>
</evidence>
<dbReference type="Pfam" id="PF07995">
    <property type="entry name" value="GSDH"/>
    <property type="match status" value="1"/>
</dbReference>
<dbReference type="EMBL" id="JAVTTP010000003">
    <property type="protein sequence ID" value="MDT7830736.1"/>
    <property type="molecule type" value="Genomic_DNA"/>
</dbReference>
<keyword evidence="3" id="KW-1185">Reference proteome</keyword>
<gene>
    <name evidence="2" type="ORF">RQM65_18855</name>
</gene>
<reference evidence="2 3" key="1">
    <citation type="submission" date="2023-09" db="EMBL/GenBank/DDBJ databases">
        <title>Novel taxa isolated from Blanes Bay.</title>
        <authorList>
            <person name="Rey-Velasco X."/>
            <person name="Lucena T."/>
        </authorList>
    </citation>
    <scope>NUCLEOTIDE SEQUENCE [LARGE SCALE GENOMIC DNA]</scope>
    <source>
        <strain evidence="2 3">S334</strain>
    </source>
</reference>
<accession>A0ABU3LAG4</accession>
<feature type="domain" description="Glucose/Sorbosone dehydrogenase" evidence="1">
    <location>
        <begin position="1"/>
        <end position="51"/>
    </location>
</feature>
<evidence type="ECO:0000259" key="1">
    <source>
        <dbReference type="Pfam" id="PF07995"/>
    </source>
</evidence>
<name>A0ABU3LAG4_9FLAO</name>
<dbReference type="RefSeq" id="WP_314017262.1">
    <property type="nucleotide sequence ID" value="NZ_JAVTTP010000003.1"/>
</dbReference>
<sequence length="84" mass="9963">MLGLAVDPDYEENNWIYLFYSVAGEESKQHVSRFTLKDKELDLASEKVLLEIPTDRHCLPQRWGIGVRPRRQPVHHRGRQYEPF</sequence>
<comment type="caution">
    <text evidence="2">The sequence shown here is derived from an EMBL/GenBank/DDBJ whole genome shotgun (WGS) entry which is preliminary data.</text>
</comment>
<proteinExistence type="predicted"/>
<dbReference type="InterPro" id="IPR011042">
    <property type="entry name" value="6-blade_b-propeller_TolB-like"/>
</dbReference>